<organism evidence="3 4">
    <name type="scientific">Gnomoniopsis smithogilvyi</name>
    <dbReference type="NCBI Taxonomy" id="1191159"/>
    <lineage>
        <taxon>Eukaryota</taxon>
        <taxon>Fungi</taxon>
        <taxon>Dikarya</taxon>
        <taxon>Ascomycota</taxon>
        <taxon>Pezizomycotina</taxon>
        <taxon>Sordariomycetes</taxon>
        <taxon>Sordariomycetidae</taxon>
        <taxon>Diaporthales</taxon>
        <taxon>Gnomoniaceae</taxon>
        <taxon>Gnomoniopsis</taxon>
    </lineage>
</organism>
<evidence type="ECO:0000313" key="3">
    <source>
        <dbReference type="EMBL" id="KAJ4386615.1"/>
    </source>
</evidence>
<feature type="compositionally biased region" description="Polar residues" evidence="1">
    <location>
        <begin position="69"/>
        <end position="94"/>
    </location>
</feature>
<dbReference type="Proteomes" id="UP001140453">
    <property type="component" value="Unassembled WGS sequence"/>
</dbReference>
<reference evidence="3" key="1">
    <citation type="submission" date="2022-10" db="EMBL/GenBank/DDBJ databases">
        <title>Tapping the CABI collections for fungal endophytes: first genome assemblies for Collariella, Neodidymelliopsis, Ascochyta clinopodiicola, Didymella pomorum, Didymosphaeria variabile, Neocosmospora piperis and Neocucurbitaria cava.</title>
        <authorList>
            <person name="Hill R."/>
        </authorList>
    </citation>
    <scope>NUCLEOTIDE SEQUENCE</scope>
    <source>
        <strain evidence="3">IMI 355082</strain>
    </source>
</reference>
<proteinExistence type="predicted"/>
<sequence>MGFIAMFSLGLITVAMTAVRFVEMHEDANTIGERAPASLYWCNIIRLLAYVYSPISSFLSDLARPKPTPSNMQNSRKAQYRCASSNQASSTRLD</sequence>
<name>A0A9W8YMY9_9PEZI</name>
<protein>
    <submittedName>
        <fullName evidence="3">Uncharacterized protein</fullName>
    </submittedName>
</protein>
<feature type="region of interest" description="Disordered" evidence="1">
    <location>
        <begin position="64"/>
        <end position="94"/>
    </location>
</feature>
<keyword evidence="2" id="KW-0732">Signal</keyword>
<feature type="signal peptide" evidence="2">
    <location>
        <begin position="1"/>
        <end position="17"/>
    </location>
</feature>
<dbReference type="EMBL" id="JAPEVB010000006">
    <property type="protein sequence ID" value="KAJ4386615.1"/>
    <property type="molecule type" value="Genomic_DNA"/>
</dbReference>
<evidence type="ECO:0000256" key="1">
    <source>
        <dbReference type="SAM" id="MobiDB-lite"/>
    </source>
</evidence>
<accession>A0A9W8YMY9</accession>
<dbReference type="AlphaFoldDB" id="A0A9W8YMY9"/>
<gene>
    <name evidence="3" type="ORF">N0V93_009513</name>
</gene>
<comment type="caution">
    <text evidence="3">The sequence shown here is derived from an EMBL/GenBank/DDBJ whole genome shotgun (WGS) entry which is preliminary data.</text>
</comment>
<keyword evidence="4" id="KW-1185">Reference proteome</keyword>
<evidence type="ECO:0000256" key="2">
    <source>
        <dbReference type="SAM" id="SignalP"/>
    </source>
</evidence>
<feature type="chain" id="PRO_5040796739" evidence="2">
    <location>
        <begin position="18"/>
        <end position="94"/>
    </location>
</feature>
<evidence type="ECO:0000313" key="4">
    <source>
        <dbReference type="Proteomes" id="UP001140453"/>
    </source>
</evidence>